<feature type="transmembrane region" description="Helical" evidence="5">
    <location>
        <begin position="62"/>
        <end position="82"/>
    </location>
</feature>
<evidence type="ECO:0000313" key="7">
    <source>
        <dbReference type="EMBL" id="MBY05435.1"/>
    </source>
</evidence>
<dbReference type="AlphaFoldDB" id="A0A2R5L7J8"/>
<dbReference type="Pfam" id="PF00149">
    <property type="entry name" value="Metallophos"/>
    <property type="match status" value="1"/>
</dbReference>
<sequence length="355" mass="40918">MDYVSRRDFYQRRCLGAAFFLLLAYAVIVEWAVYFLSPWWSWPTLPLRNEINTRVLVVGDPQLLGLVNTAPGFFGAVELWDADRYIRKTFRRVHRFFKPHVVLFLGDVFDEAEFATDAHFGIYFKRFLSVFSDLNMAQAIIIPGDNDIGGEVTPPKKRIIRRFNRYFRSDPVVSHDKIDFVKVCYVTRSYAYRAFLRDKADHVRVVVSHLPLTPTYGSYVKDIVREIEPDLIFSGHDHLSEYIATGRANKMVEKMALRFTMDLVAARLNLSDGHVHEIQVPTCSYRMGTYNVGYGAAIIDPDRIVTYGVLWSPQRLAHLFGYLVVLTISLLLVLVAVTSPQSVLYLKIMFCRKHT</sequence>
<feature type="transmembrane region" description="Helical" evidence="5">
    <location>
        <begin position="15"/>
        <end position="42"/>
    </location>
</feature>
<dbReference type="GO" id="GO:0006506">
    <property type="term" value="P:GPI anchor biosynthetic process"/>
    <property type="evidence" value="ECO:0007669"/>
    <property type="project" value="InterPro"/>
</dbReference>
<dbReference type="InterPro" id="IPR004843">
    <property type="entry name" value="Calcineurin-like_PHP"/>
</dbReference>
<keyword evidence="7" id="KW-0269">Exonuclease</keyword>
<dbReference type="InterPro" id="IPR029052">
    <property type="entry name" value="Metallo-depent_PP-like"/>
</dbReference>
<dbReference type="GO" id="GO:0051301">
    <property type="term" value="P:cell division"/>
    <property type="evidence" value="ECO:0007669"/>
    <property type="project" value="UniProtKB-KW"/>
</dbReference>
<protein>
    <submittedName>
        <fullName evidence="7">Putative cell division control protein/ dna repair exonuclease</fullName>
    </submittedName>
</protein>
<keyword evidence="2 5" id="KW-0812">Transmembrane</keyword>
<dbReference type="InterPro" id="IPR033308">
    <property type="entry name" value="PGAP5/Cdc1/Ted1"/>
</dbReference>
<dbReference type="GO" id="GO:0005783">
    <property type="term" value="C:endoplasmic reticulum"/>
    <property type="evidence" value="ECO:0007669"/>
    <property type="project" value="TreeGrafter"/>
</dbReference>
<evidence type="ECO:0000259" key="6">
    <source>
        <dbReference type="Pfam" id="PF00149"/>
    </source>
</evidence>
<dbReference type="SUPFAM" id="SSF56300">
    <property type="entry name" value="Metallo-dependent phosphatases"/>
    <property type="match status" value="1"/>
</dbReference>
<dbReference type="Gene3D" id="3.60.21.10">
    <property type="match status" value="1"/>
</dbReference>
<reference evidence="7" key="1">
    <citation type="submission" date="2018-03" db="EMBL/GenBank/DDBJ databases">
        <title>The relapsing fever spirochete Borrelia turicatae persists in the highly oxidative environment of its soft-bodied tick vector.</title>
        <authorList>
            <person name="Bourret T.J."/>
            <person name="Boyle W.K."/>
            <person name="Valenzuela J.G."/>
            <person name="Oliveira F."/>
            <person name="Lopez J.E."/>
        </authorList>
    </citation>
    <scope>NUCLEOTIDE SEQUENCE</scope>
    <source>
        <strain evidence="7">Kansas strain/isolate</strain>
        <tissue evidence="7">Salivary glands</tissue>
    </source>
</reference>
<evidence type="ECO:0000256" key="2">
    <source>
        <dbReference type="ARBA" id="ARBA00022692"/>
    </source>
</evidence>
<evidence type="ECO:0000256" key="3">
    <source>
        <dbReference type="ARBA" id="ARBA00022989"/>
    </source>
</evidence>
<proteinExistence type="predicted"/>
<dbReference type="PANTHER" id="PTHR13315">
    <property type="entry name" value="METALLO PHOSPHOESTERASE RELATED"/>
    <property type="match status" value="1"/>
</dbReference>
<comment type="subcellular location">
    <subcellularLocation>
        <location evidence="1">Membrane</location>
        <topology evidence="1">Multi-pass membrane protein</topology>
    </subcellularLocation>
</comment>
<name>A0A2R5L7J8_9ACAR</name>
<evidence type="ECO:0000256" key="5">
    <source>
        <dbReference type="SAM" id="Phobius"/>
    </source>
</evidence>
<dbReference type="GO" id="GO:0004527">
    <property type="term" value="F:exonuclease activity"/>
    <property type="evidence" value="ECO:0007669"/>
    <property type="project" value="UniProtKB-KW"/>
</dbReference>
<dbReference type="GO" id="GO:0016020">
    <property type="term" value="C:membrane"/>
    <property type="evidence" value="ECO:0007669"/>
    <property type="project" value="UniProtKB-SubCell"/>
</dbReference>
<keyword evidence="7" id="KW-0131">Cell cycle</keyword>
<dbReference type="EMBL" id="GGLE01001309">
    <property type="protein sequence ID" value="MBY05435.1"/>
    <property type="molecule type" value="Transcribed_RNA"/>
</dbReference>
<organism evidence="7">
    <name type="scientific">Ornithodoros turicata</name>
    <dbReference type="NCBI Taxonomy" id="34597"/>
    <lineage>
        <taxon>Eukaryota</taxon>
        <taxon>Metazoa</taxon>
        <taxon>Ecdysozoa</taxon>
        <taxon>Arthropoda</taxon>
        <taxon>Chelicerata</taxon>
        <taxon>Arachnida</taxon>
        <taxon>Acari</taxon>
        <taxon>Parasitiformes</taxon>
        <taxon>Ixodida</taxon>
        <taxon>Ixodoidea</taxon>
        <taxon>Argasidae</taxon>
        <taxon>Ornithodorinae</taxon>
        <taxon>Ornithodoros</taxon>
    </lineage>
</organism>
<dbReference type="PANTHER" id="PTHR13315:SF4">
    <property type="entry name" value="METALLOPHOSPHOESTERASE, ISOFORM E"/>
    <property type="match status" value="1"/>
</dbReference>
<feature type="domain" description="Calcineurin-like phosphoesterase" evidence="6">
    <location>
        <begin position="54"/>
        <end position="238"/>
    </location>
</feature>
<keyword evidence="7" id="KW-0132">Cell division</keyword>
<keyword evidence="3 5" id="KW-1133">Transmembrane helix</keyword>
<keyword evidence="4 5" id="KW-0472">Membrane</keyword>
<accession>A0A2R5L7J8</accession>
<evidence type="ECO:0000256" key="4">
    <source>
        <dbReference type="ARBA" id="ARBA00023136"/>
    </source>
</evidence>
<keyword evidence="7" id="KW-0540">Nuclease</keyword>
<evidence type="ECO:0000256" key="1">
    <source>
        <dbReference type="ARBA" id="ARBA00004141"/>
    </source>
</evidence>
<feature type="transmembrane region" description="Helical" evidence="5">
    <location>
        <begin position="319"/>
        <end position="337"/>
    </location>
</feature>
<keyword evidence="7" id="KW-0378">Hydrolase</keyword>